<dbReference type="NCBIfam" id="NF008696">
    <property type="entry name" value="PRK11713.3-5"/>
    <property type="match status" value="1"/>
</dbReference>
<dbReference type="NCBIfam" id="TIGR00046">
    <property type="entry name" value="RsmE family RNA methyltransferase"/>
    <property type="match status" value="1"/>
</dbReference>
<dbReference type="Pfam" id="PF04452">
    <property type="entry name" value="Methyltrans_RNA"/>
    <property type="match status" value="1"/>
</dbReference>
<accession>A0A2A4I107</accession>
<protein>
    <recommendedName>
        <fullName evidence="4 12">Ribosomal RNA small subunit methyltransferase E</fullName>
        <ecNumber evidence="3 12">2.1.1.193</ecNumber>
    </recommendedName>
</protein>
<dbReference type="Pfam" id="PF20260">
    <property type="entry name" value="PUA_4"/>
    <property type="match status" value="1"/>
</dbReference>
<dbReference type="InterPro" id="IPR046886">
    <property type="entry name" value="RsmE_MTase_dom"/>
</dbReference>
<comment type="similarity">
    <text evidence="2 12">Belongs to the RNA methyltransferase RsmE family.</text>
</comment>
<comment type="caution">
    <text evidence="15">The sequence shown here is derived from an EMBL/GenBank/DDBJ whole genome shotgun (WGS) entry which is preliminary data.</text>
</comment>
<evidence type="ECO:0000256" key="3">
    <source>
        <dbReference type="ARBA" id="ARBA00012328"/>
    </source>
</evidence>
<evidence type="ECO:0000313" key="16">
    <source>
        <dbReference type="Proteomes" id="UP000218784"/>
    </source>
</evidence>
<dbReference type="InterPro" id="IPR015947">
    <property type="entry name" value="PUA-like_sf"/>
</dbReference>
<comment type="function">
    <text evidence="10 12">Specifically methylates the N3 position of the uracil ring of uridine 1498 (m3U1498) in 16S rRNA. Acts on the fully assembled 30S ribosomal subunit.</text>
</comment>
<evidence type="ECO:0000256" key="10">
    <source>
        <dbReference type="ARBA" id="ARBA00025699"/>
    </source>
</evidence>
<dbReference type="Gene3D" id="2.40.240.20">
    <property type="entry name" value="Hypothetical PUA domain-like, domain 1"/>
    <property type="match status" value="1"/>
</dbReference>
<evidence type="ECO:0000256" key="7">
    <source>
        <dbReference type="ARBA" id="ARBA00022603"/>
    </source>
</evidence>
<dbReference type="SUPFAM" id="SSF75217">
    <property type="entry name" value="alpha/beta knot"/>
    <property type="match status" value="1"/>
</dbReference>
<name>A0A2A4I107_9SPHN</name>
<keyword evidence="9 12" id="KW-0949">S-adenosyl-L-methionine</keyword>
<gene>
    <name evidence="15" type="ORF">COA17_06950</name>
</gene>
<evidence type="ECO:0000256" key="1">
    <source>
        <dbReference type="ARBA" id="ARBA00004496"/>
    </source>
</evidence>
<proteinExistence type="inferred from homology"/>
<dbReference type="InterPro" id="IPR046887">
    <property type="entry name" value="RsmE_PUA-like"/>
</dbReference>
<dbReference type="RefSeq" id="WP_096611188.1">
    <property type="nucleotide sequence ID" value="NZ_NWVD01000002.1"/>
</dbReference>
<evidence type="ECO:0000313" key="15">
    <source>
        <dbReference type="EMBL" id="PCG09597.1"/>
    </source>
</evidence>
<evidence type="ECO:0000256" key="11">
    <source>
        <dbReference type="ARBA" id="ARBA00047944"/>
    </source>
</evidence>
<evidence type="ECO:0000256" key="2">
    <source>
        <dbReference type="ARBA" id="ARBA00005528"/>
    </source>
</evidence>
<keyword evidence="7 12" id="KW-0489">Methyltransferase</keyword>
<comment type="subcellular location">
    <subcellularLocation>
        <location evidence="1 12">Cytoplasm</location>
    </subcellularLocation>
</comment>
<keyword evidence="6 12" id="KW-0698">rRNA processing</keyword>
<keyword evidence="8 12" id="KW-0808">Transferase</keyword>
<reference evidence="15 16" key="1">
    <citation type="submission" date="2017-09" db="EMBL/GenBank/DDBJ databases">
        <title>Sphingomonas ginsenosidimutans KACC 14949, whole genome shotgun sequence.</title>
        <authorList>
            <person name="Feng G."/>
            <person name="Zhu H."/>
        </authorList>
    </citation>
    <scope>NUCLEOTIDE SEQUENCE [LARGE SCALE GENOMIC DNA]</scope>
    <source>
        <strain evidence="15 16">KACC 14949</strain>
    </source>
</reference>
<sequence>MGAQPAWPPRSTPRLFVETRLAAGPLRLDGAAAHYLVAVMRIRPGDPVKLFDDATGEWLAIAATVGKRDLTLDVTERLRAREAVPDLWLVAAPLKKGRVDWMAEKACELGVARLVPVVTRRTVVDRPNTERLRTQMIEAAEQCGRTALPEVVEAVKLPALLRDWPAERALFFADETGGVPAAEAMIARAGPAAILIGPEGGFDDDERAAIRACPAATGIALGPRILRAETAAAAAVAVWMAVGGDWKSSTSPDASSAL</sequence>
<keyword evidence="16" id="KW-1185">Reference proteome</keyword>
<comment type="catalytic activity">
    <reaction evidence="11 12">
        <text>uridine(1498) in 16S rRNA + S-adenosyl-L-methionine = N(3)-methyluridine(1498) in 16S rRNA + S-adenosyl-L-homocysteine + H(+)</text>
        <dbReference type="Rhea" id="RHEA:42920"/>
        <dbReference type="Rhea" id="RHEA-COMP:10283"/>
        <dbReference type="Rhea" id="RHEA-COMP:10284"/>
        <dbReference type="ChEBI" id="CHEBI:15378"/>
        <dbReference type="ChEBI" id="CHEBI:57856"/>
        <dbReference type="ChEBI" id="CHEBI:59789"/>
        <dbReference type="ChEBI" id="CHEBI:65315"/>
        <dbReference type="ChEBI" id="CHEBI:74502"/>
        <dbReference type="EC" id="2.1.1.193"/>
    </reaction>
</comment>
<dbReference type="EC" id="2.1.1.193" evidence="3 12"/>
<dbReference type="CDD" id="cd18084">
    <property type="entry name" value="RsmE-like"/>
    <property type="match status" value="1"/>
</dbReference>
<evidence type="ECO:0000256" key="6">
    <source>
        <dbReference type="ARBA" id="ARBA00022552"/>
    </source>
</evidence>
<dbReference type="InterPro" id="IPR006700">
    <property type="entry name" value="RsmE"/>
</dbReference>
<feature type="domain" description="Ribosomal RNA small subunit methyltransferase E PUA-like" evidence="14">
    <location>
        <begin position="28"/>
        <end position="73"/>
    </location>
</feature>
<dbReference type="PIRSF" id="PIRSF015601">
    <property type="entry name" value="MTase_slr0722"/>
    <property type="match status" value="1"/>
</dbReference>
<dbReference type="PANTHER" id="PTHR30027:SF3">
    <property type="entry name" value="16S RRNA (URACIL(1498)-N(3))-METHYLTRANSFERASE"/>
    <property type="match status" value="1"/>
</dbReference>
<keyword evidence="5 12" id="KW-0963">Cytoplasm</keyword>
<organism evidence="15 16">
    <name type="scientific">Sphingomonas ginsenosidimutans</name>
    <dbReference type="NCBI Taxonomy" id="862134"/>
    <lineage>
        <taxon>Bacteria</taxon>
        <taxon>Pseudomonadati</taxon>
        <taxon>Pseudomonadota</taxon>
        <taxon>Alphaproteobacteria</taxon>
        <taxon>Sphingomonadales</taxon>
        <taxon>Sphingomonadaceae</taxon>
        <taxon>Sphingomonas</taxon>
    </lineage>
</organism>
<evidence type="ECO:0000259" key="14">
    <source>
        <dbReference type="Pfam" id="PF20260"/>
    </source>
</evidence>
<dbReference type="Proteomes" id="UP000218784">
    <property type="component" value="Unassembled WGS sequence"/>
</dbReference>
<dbReference type="InterPro" id="IPR029028">
    <property type="entry name" value="Alpha/beta_knot_MTases"/>
</dbReference>
<dbReference type="GO" id="GO:0070475">
    <property type="term" value="P:rRNA base methylation"/>
    <property type="evidence" value="ECO:0007669"/>
    <property type="project" value="TreeGrafter"/>
</dbReference>
<evidence type="ECO:0000256" key="9">
    <source>
        <dbReference type="ARBA" id="ARBA00022691"/>
    </source>
</evidence>
<evidence type="ECO:0000256" key="4">
    <source>
        <dbReference type="ARBA" id="ARBA00013673"/>
    </source>
</evidence>
<dbReference type="InterPro" id="IPR029026">
    <property type="entry name" value="tRNA_m1G_MTases_N"/>
</dbReference>
<dbReference type="Gene3D" id="3.40.1280.10">
    <property type="match status" value="1"/>
</dbReference>
<dbReference type="AlphaFoldDB" id="A0A2A4I107"/>
<evidence type="ECO:0000256" key="5">
    <source>
        <dbReference type="ARBA" id="ARBA00022490"/>
    </source>
</evidence>
<dbReference type="SUPFAM" id="SSF88697">
    <property type="entry name" value="PUA domain-like"/>
    <property type="match status" value="1"/>
</dbReference>
<dbReference type="GO" id="GO:0005737">
    <property type="term" value="C:cytoplasm"/>
    <property type="evidence" value="ECO:0007669"/>
    <property type="project" value="UniProtKB-SubCell"/>
</dbReference>
<evidence type="ECO:0000256" key="12">
    <source>
        <dbReference type="PIRNR" id="PIRNR015601"/>
    </source>
</evidence>
<evidence type="ECO:0000259" key="13">
    <source>
        <dbReference type="Pfam" id="PF04452"/>
    </source>
</evidence>
<dbReference type="PANTHER" id="PTHR30027">
    <property type="entry name" value="RIBOSOMAL RNA SMALL SUBUNIT METHYLTRANSFERASE E"/>
    <property type="match status" value="1"/>
</dbReference>
<evidence type="ECO:0000256" key="8">
    <source>
        <dbReference type="ARBA" id="ARBA00022679"/>
    </source>
</evidence>
<dbReference type="EMBL" id="NWVD01000002">
    <property type="protein sequence ID" value="PCG09597.1"/>
    <property type="molecule type" value="Genomic_DNA"/>
</dbReference>
<feature type="domain" description="Ribosomal RNA small subunit methyltransferase E methyltransferase" evidence="13">
    <location>
        <begin position="86"/>
        <end position="239"/>
    </location>
</feature>
<dbReference type="GO" id="GO:0070042">
    <property type="term" value="F:rRNA (uridine-N3-)-methyltransferase activity"/>
    <property type="evidence" value="ECO:0007669"/>
    <property type="project" value="TreeGrafter"/>
</dbReference>